<evidence type="ECO:0000259" key="3">
    <source>
        <dbReference type="PROSITE" id="PS51186"/>
    </source>
</evidence>
<gene>
    <name evidence="4" type="ORF">F6B40_14875</name>
</gene>
<dbReference type="PANTHER" id="PTHR43877">
    <property type="entry name" value="AMINOALKYLPHOSPHONATE N-ACETYLTRANSFERASE-RELATED-RELATED"/>
    <property type="match status" value="1"/>
</dbReference>
<evidence type="ECO:0000313" key="5">
    <source>
        <dbReference type="Proteomes" id="UP000326838"/>
    </source>
</evidence>
<protein>
    <submittedName>
        <fullName evidence="4">GNAT family N-acetyltransferase</fullName>
    </submittedName>
</protein>
<dbReference type="Pfam" id="PF00583">
    <property type="entry name" value="Acetyltransf_1"/>
    <property type="match status" value="1"/>
</dbReference>
<dbReference type="GO" id="GO:0016747">
    <property type="term" value="F:acyltransferase activity, transferring groups other than amino-acyl groups"/>
    <property type="evidence" value="ECO:0007669"/>
    <property type="project" value="InterPro"/>
</dbReference>
<proteinExistence type="predicted"/>
<dbReference type="PANTHER" id="PTHR43877:SF2">
    <property type="entry name" value="AMINOALKYLPHOSPHONATE N-ACETYLTRANSFERASE-RELATED"/>
    <property type="match status" value="1"/>
</dbReference>
<dbReference type="InterPro" id="IPR000182">
    <property type="entry name" value="GNAT_dom"/>
</dbReference>
<dbReference type="SUPFAM" id="SSF55729">
    <property type="entry name" value="Acyl-CoA N-acyltransferases (Nat)"/>
    <property type="match status" value="1"/>
</dbReference>
<dbReference type="PROSITE" id="PS51186">
    <property type="entry name" value="GNAT"/>
    <property type="match status" value="1"/>
</dbReference>
<evidence type="ECO:0000256" key="2">
    <source>
        <dbReference type="ARBA" id="ARBA00023315"/>
    </source>
</evidence>
<evidence type="ECO:0000256" key="1">
    <source>
        <dbReference type="ARBA" id="ARBA00022679"/>
    </source>
</evidence>
<reference evidence="5" key="1">
    <citation type="submission" date="2019-09" db="EMBL/GenBank/DDBJ databases">
        <title>Mumia zhuanghuii sp. nov. isolated from the intestinal contents of plateau pika (Ochotona curzoniae) in the Qinghai-Tibet plateau of China.</title>
        <authorList>
            <person name="Tian Z."/>
        </authorList>
    </citation>
    <scope>NUCLEOTIDE SEQUENCE [LARGE SCALE GENOMIC DNA]</scope>
    <source>
        <strain evidence="5">L-033</strain>
    </source>
</reference>
<dbReference type="AlphaFoldDB" id="A0A5N0T536"/>
<dbReference type="Gene3D" id="3.40.630.30">
    <property type="match status" value="1"/>
</dbReference>
<comment type="caution">
    <text evidence="4">The sequence shown here is derived from an EMBL/GenBank/DDBJ whole genome shotgun (WGS) entry which is preliminary data.</text>
</comment>
<keyword evidence="1 4" id="KW-0808">Transferase</keyword>
<dbReference type="RefSeq" id="WP_150895427.1">
    <property type="nucleotide sequence ID" value="NZ_VYUY01000022.1"/>
</dbReference>
<evidence type="ECO:0000313" key="4">
    <source>
        <dbReference type="EMBL" id="KAA9129972.1"/>
    </source>
</evidence>
<dbReference type="Proteomes" id="UP000326838">
    <property type="component" value="Unassembled WGS sequence"/>
</dbReference>
<keyword evidence="2" id="KW-0012">Acyltransferase</keyword>
<dbReference type="InterPro" id="IPR050832">
    <property type="entry name" value="Bact_Acetyltransf"/>
</dbReference>
<dbReference type="InterPro" id="IPR016181">
    <property type="entry name" value="Acyl_CoA_acyltransferase"/>
</dbReference>
<sequence length="156" mass="16531">MSRVRAVAADTPAAQTLLTEYFAARAAGFPGGRYRTVLPDPAVFVPPAGVFVLLEDDAGEAIGCGGVRRLEPGPAGTRFEVKHLYVRPTARGAGGGGRLLAELEQHARDLGARELVLDTHHSLEAAAGLYARAGFQSIPAYNDNPNATVWLRKVLV</sequence>
<feature type="domain" description="N-acetyltransferase" evidence="3">
    <location>
        <begin position="2"/>
        <end position="156"/>
    </location>
</feature>
<keyword evidence="5" id="KW-1185">Reference proteome</keyword>
<dbReference type="EMBL" id="VYUY01000022">
    <property type="protein sequence ID" value="KAA9129972.1"/>
    <property type="molecule type" value="Genomic_DNA"/>
</dbReference>
<organism evidence="4 5">
    <name type="scientific">Microbacterium caowuchunii</name>
    <dbReference type="NCBI Taxonomy" id="2614638"/>
    <lineage>
        <taxon>Bacteria</taxon>
        <taxon>Bacillati</taxon>
        <taxon>Actinomycetota</taxon>
        <taxon>Actinomycetes</taxon>
        <taxon>Micrococcales</taxon>
        <taxon>Microbacteriaceae</taxon>
        <taxon>Microbacterium</taxon>
    </lineage>
</organism>
<accession>A0A5N0T536</accession>
<name>A0A5N0T536_9MICO</name>